<dbReference type="PANTHER" id="PTHR43695:SF2">
    <property type="entry name" value="PUTATIVE (AFU_ORTHOLOGUE AFUA_2G17250)-RELATED"/>
    <property type="match status" value="1"/>
</dbReference>
<dbReference type="InterPro" id="IPR013830">
    <property type="entry name" value="SGNH_hydro"/>
</dbReference>
<dbReference type="Proteomes" id="UP000800036">
    <property type="component" value="Unassembled WGS sequence"/>
</dbReference>
<feature type="domain" description="SGNH hydrolase-type esterase" evidence="2">
    <location>
        <begin position="31"/>
        <end position="211"/>
    </location>
</feature>
<accession>A0A6A5UMD4</accession>
<evidence type="ECO:0000256" key="1">
    <source>
        <dbReference type="SAM" id="SignalP"/>
    </source>
</evidence>
<keyword evidence="3" id="KW-0378">Hydrolase</keyword>
<dbReference type="SUPFAM" id="SSF52266">
    <property type="entry name" value="SGNH hydrolase"/>
    <property type="match status" value="1"/>
</dbReference>
<name>A0A6A5UMD4_9PLEO</name>
<feature type="signal peptide" evidence="1">
    <location>
        <begin position="1"/>
        <end position="17"/>
    </location>
</feature>
<dbReference type="EMBL" id="ML976771">
    <property type="protein sequence ID" value="KAF1965079.1"/>
    <property type="molecule type" value="Genomic_DNA"/>
</dbReference>
<dbReference type="InterPro" id="IPR036514">
    <property type="entry name" value="SGNH_hydro_sf"/>
</dbReference>
<keyword evidence="1" id="KW-0732">Signal</keyword>
<organism evidence="3 4">
    <name type="scientific">Bimuria novae-zelandiae CBS 107.79</name>
    <dbReference type="NCBI Taxonomy" id="1447943"/>
    <lineage>
        <taxon>Eukaryota</taxon>
        <taxon>Fungi</taxon>
        <taxon>Dikarya</taxon>
        <taxon>Ascomycota</taxon>
        <taxon>Pezizomycotina</taxon>
        <taxon>Dothideomycetes</taxon>
        <taxon>Pleosporomycetidae</taxon>
        <taxon>Pleosporales</taxon>
        <taxon>Massarineae</taxon>
        <taxon>Didymosphaeriaceae</taxon>
        <taxon>Bimuria</taxon>
    </lineage>
</organism>
<sequence length="250" mass="26439">MTLRTVLTSVLASLALASPAHRSKPVAFFLAGDSTTAIQSTGGGGWGSGFLATLRSPAYGVNKGHNGATTVSFVDGGDWAQVLDLVKNATAKYDVYVSIQFGHNDQKPAKNITMPQFKANLQNLAQDVQDLGATPLLLTSLARRNFNGTLLKQDLADVVPATREAAAAAHVTLIDLNAASRAYVQAIGSANADKYNLVEGDRTHLNAHGSEVFGRIVADLILKAERGRGLGRWIVRNGTLSALIREGVYA</sequence>
<dbReference type="OrthoDB" id="5041285at2759"/>
<evidence type="ECO:0000313" key="4">
    <source>
        <dbReference type="Proteomes" id="UP000800036"/>
    </source>
</evidence>
<evidence type="ECO:0000259" key="2">
    <source>
        <dbReference type="Pfam" id="PF13472"/>
    </source>
</evidence>
<reference evidence="3" key="1">
    <citation type="journal article" date="2020" name="Stud. Mycol.">
        <title>101 Dothideomycetes genomes: a test case for predicting lifestyles and emergence of pathogens.</title>
        <authorList>
            <person name="Haridas S."/>
            <person name="Albert R."/>
            <person name="Binder M."/>
            <person name="Bloem J."/>
            <person name="Labutti K."/>
            <person name="Salamov A."/>
            <person name="Andreopoulos B."/>
            <person name="Baker S."/>
            <person name="Barry K."/>
            <person name="Bills G."/>
            <person name="Bluhm B."/>
            <person name="Cannon C."/>
            <person name="Castanera R."/>
            <person name="Culley D."/>
            <person name="Daum C."/>
            <person name="Ezra D."/>
            <person name="Gonzalez J."/>
            <person name="Henrissat B."/>
            <person name="Kuo A."/>
            <person name="Liang C."/>
            <person name="Lipzen A."/>
            <person name="Lutzoni F."/>
            <person name="Magnuson J."/>
            <person name="Mondo S."/>
            <person name="Nolan M."/>
            <person name="Ohm R."/>
            <person name="Pangilinan J."/>
            <person name="Park H.-J."/>
            <person name="Ramirez L."/>
            <person name="Alfaro M."/>
            <person name="Sun H."/>
            <person name="Tritt A."/>
            <person name="Yoshinaga Y."/>
            <person name="Zwiers L.-H."/>
            <person name="Turgeon B."/>
            <person name="Goodwin S."/>
            <person name="Spatafora J."/>
            <person name="Crous P."/>
            <person name="Grigoriev I."/>
        </authorList>
    </citation>
    <scope>NUCLEOTIDE SEQUENCE</scope>
    <source>
        <strain evidence="3">CBS 107.79</strain>
    </source>
</reference>
<protein>
    <submittedName>
        <fullName evidence="3">SGNH hydrolase</fullName>
    </submittedName>
</protein>
<dbReference type="Gene3D" id="3.40.50.1110">
    <property type="entry name" value="SGNH hydrolase"/>
    <property type="match status" value="1"/>
</dbReference>
<feature type="chain" id="PRO_5025335366" evidence="1">
    <location>
        <begin position="18"/>
        <end position="250"/>
    </location>
</feature>
<dbReference type="InterPro" id="IPR037459">
    <property type="entry name" value="RhgT-like"/>
</dbReference>
<dbReference type="GO" id="GO:0016787">
    <property type="term" value="F:hydrolase activity"/>
    <property type="evidence" value="ECO:0007669"/>
    <property type="project" value="UniProtKB-KW"/>
</dbReference>
<evidence type="ECO:0000313" key="3">
    <source>
        <dbReference type="EMBL" id="KAF1965079.1"/>
    </source>
</evidence>
<dbReference type="Pfam" id="PF13472">
    <property type="entry name" value="Lipase_GDSL_2"/>
    <property type="match status" value="1"/>
</dbReference>
<dbReference type="CDD" id="cd01821">
    <property type="entry name" value="Rhamnogalacturan_acetylesterase_like"/>
    <property type="match status" value="1"/>
</dbReference>
<proteinExistence type="predicted"/>
<dbReference type="AlphaFoldDB" id="A0A6A5UMD4"/>
<dbReference type="PANTHER" id="PTHR43695">
    <property type="entry name" value="PUTATIVE (AFU_ORTHOLOGUE AFUA_2G17250)-RELATED"/>
    <property type="match status" value="1"/>
</dbReference>
<keyword evidence="4" id="KW-1185">Reference proteome</keyword>
<gene>
    <name evidence="3" type="ORF">BU23DRAFT_36704</name>
</gene>